<evidence type="ECO:0000313" key="3">
    <source>
        <dbReference type="EMBL" id="NDL67004.1"/>
    </source>
</evidence>
<feature type="transmembrane region" description="Helical" evidence="1">
    <location>
        <begin position="145"/>
        <end position="165"/>
    </location>
</feature>
<keyword evidence="1" id="KW-0812">Transmembrane</keyword>
<dbReference type="PANTHER" id="PTHR35342:SF5">
    <property type="entry name" value="TRICARBOXYLIC TRANSPORT PROTEIN"/>
    <property type="match status" value="1"/>
</dbReference>
<dbReference type="RefSeq" id="WP_162369729.1">
    <property type="nucleotide sequence ID" value="NZ_JAAEEH010000008.1"/>
</dbReference>
<feature type="transmembrane region" description="Helical" evidence="1">
    <location>
        <begin position="389"/>
        <end position="408"/>
    </location>
</feature>
<dbReference type="AlphaFoldDB" id="A0A7X5KMI7"/>
<proteinExistence type="predicted"/>
<dbReference type="EMBL" id="JAAEEH010000008">
    <property type="protein sequence ID" value="NDL67004.1"/>
    <property type="molecule type" value="Genomic_DNA"/>
</dbReference>
<sequence length="512" mass="54234">MDAVFNGLLEVLSLSNLLVIVLSLLLGVVVGCIPGLTVTLGIILLLPLTYSFTSPSTAIIALLSVYVGGMYGGSISAILLNTPGTNAAITTTFDGYPLAKKGKVKKALDVSLFASVVGGVLASLLLLFTSGFISKMVSNFTSTEYYALAILGISLIAGVSSSNILKGVIGGLIGLFISVVGLDSVTGVSRFSFNTMLFYEGITIMPAMIAFIALTQVMVKSRDFINAKGKHEEVSKIDNEGITGKERKSILPAIFRSTAIASLIGTMPGVGGGVAQFLCYNEAKRASKHPEEFGKGSLEGVAAAEASNNAVVGTAMIPLLTLGIPGDGVTAILLGAFILHGIIPGPTMFTKQATTAYAIICGILIANILLYLIGVIFTKQVAKIVQVRYSYLGPLIIAFCFAGAFAANGSPYEIILMLGILVLSYILTVLDISVIPIMLGMILAPIMEQNFINSMIIYDGDLLIFFKRPISLVILVLTVVLVWSFTKVNRKVDKMNQAHEEELHEAELHDSF</sequence>
<dbReference type="Pfam" id="PF01970">
    <property type="entry name" value="TctA"/>
    <property type="match status" value="1"/>
</dbReference>
<feature type="transmembrane region" description="Helical" evidence="1">
    <location>
        <begin position="465"/>
        <end position="485"/>
    </location>
</feature>
<feature type="transmembrane region" description="Helical" evidence="1">
    <location>
        <begin position="58"/>
        <end position="80"/>
    </location>
</feature>
<keyword evidence="1" id="KW-0472">Membrane</keyword>
<dbReference type="InterPro" id="IPR002823">
    <property type="entry name" value="DUF112_TM"/>
</dbReference>
<feature type="transmembrane region" description="Helical" evidence="1">
    <location>
        <begin position="355"/>
        <end position="377"/>
    </location>
</feature>
<feature type="transmembrane region" description="Helical" evidence="1">
    <location>
        <begin position="197"/>
        <end position="219"/>
    </location>
</feature>
<feature type="transmembrane region" description="Helical" evidence="1">
    <location>
        <begin position="17"/>
        <end position="46"/>
    </location>
</feature>
<feature type="transmembrane region" description="Helical" evidence="1">
    <location>
        <begin position="172"/>
        <end position="191"/>
    </location>
</feature>
<feature type="domain" description="DUF112" evidence="2">
    <location>
        <begin position="17"/>
        <end position="439"/>
    </location>
</feature>
<name>A0A7X5KMI7_9FIRM</name>
<feature type="transmembrane region" description="Helical" evidence="1">
    <location>
        <begin position="414"/>
        <end position="444"/>
    </location>
</feature>
<keyword evidence="4" id="KW-1185">Reference proteome</keyword>
<protein>
    <recommendedName>
        <fullName evidence="2">DUF112 domain-containing protein</fullName>
    </recommendedName>
</protein>
<organism evidence="3 4">
    <name type="scientific">Anaerotalea alkaliphila</name>
    <dbReference type="NCBI Taxonomy" id="2662126"/>
    <lineage>
        <taxon>Bacteria</taxon>
        <taxon>Bacillati</taxon>
        <taxon>Bacillota</taxon>
        <taxon>Clostridia</taxon>
        <taxon>Eubacteriales</taxon>
        <taxon>Anaerotalea</taxon>
    </lineage>
</organism>
<evidence type="ECO:0000313" key="4">
    <source>
        <dbReference type="Proteomes" id="UP000461585"/>
    </source>
</evidence>
<accession>A0A7X5KMI7</accession>
<dbReference type="PANTHER" id="PTHR35342">
    <property type="entry name" value="TRICARBOXYLIC TRANSPORT PROTEIN"/>
    <property type="match status" value="1"/>
</dbReference>
<evidence type="ECO:0000256" key="1">
    <source>
        <dbReference type="SAM" id="Phobius"/>
    </source>
</evidence>
<evidence type="ECO:0000259" key="2">
    <source>
        <dbReference type="Pfam" id="PF01970"/>
    </source>
</evidence>
<keyword evidence="1" id="KW-1133">Transmembrane helix</keyword>
<feature type="transmembrane region" description="Helical" evidence="1">
    <location>
        <begin position="110"/>
        <end position="133"/>
    </location>
</feature>
<feature type="transmembrane region" description="Helical" evidence="1">
    <location>
        <begin position="319"/>
        <end position="343"/>
    </location>
</feature>
<gene>
    <name evidence="3" type="ORF">GXN74_04485</name>
</gene>
<reference evidence="3 4" key="1">
    <citation type="submission" date="2020-01" db="EMBL/GenBank/DDBJ databases">
        <title>Anaeroalcalibacter tamaniensis gen. nov., sp. nov., moderately halophilic strictly anaerobic fermenter bacterium from mud volcano of Taman peninsula.</title>
        <authorList>
            <person name="Frolova A."/>
            <person name="Merkel A.Y."/>
            <person name="Slobodkin A.I."/>
        </authorList>
    </citation>
    <scope>NUCLEOTIDE SEQUENCE [LARGE SCALE GENOMIC DNA]</scope>
    <source>
        <strain evidence="3 4">F-3ap</strain>
    </source>
</reference>
<dbReference type="Proteomes" id="UP000461585">
    <property type="component" value="Unassembled WGS sequence"/>
</dbReference>
<comment type="caution">
    <text evidence="3">The sequence shown here is derived from an EMBL/GenBank/DDBJ whole genome shotgun (WGS) entry which is preliminary data.</text>
</comment>